<keyword evidence="1" id="KW-1133">Transmembrane helix</keyword>
<reference evidence="3 4" key="1">
    <citation type="submission" date="2024-08" db="EMBL/GenBank/DDBJ databases">
        <title>Gnathostoma spinigerum genome.</title>
        <authorList>
            <person name="Gonzalez-Bertolin B."/>
            <person name="Monzon S."/>
            <person name="Zaballos A."/>
            <person name="Jimenez P."/>
            <person name="Dekumyoy P."/>
            <person name="Varona S."/>
            <person name="Cuesta I."/>
            <person name="Sumanam S."/>
            <person name="Adisakwattana P."/>
            <person name="Gasser R.B."/>
            <person name="Hernandez-Gonzalez A."/>
            <person name="Young N.D."/>
            <person name="Perteguer M.J."/>
        </authorList>
    </citation>
    <scope>NUCLEOTIDE SEQUENCE [LARGE SCALE GENOMIC DNA]</scope>
    <source>
        <strain evidence="3">AL3</strain>
        <tissue evidence="3">Liver</tissue>
    </source>
</reference>
<dbReference type="AlphaFoldDB" id="A0ABD6EFK8"/>
<dbReference type="SUPFAM" id="SSF141673">
    <property type="entry name" value="MOSC N-terminal domain-like"/>
    <property type="match status" value="1"/>
</dbReference>
<feature type="domain" description="MOSC" evidence="2">
    <location>
        <begin position="167"/>
        <end position="333"/>
    </location>
</feature>
<dbReference type="PROSITE" id="PS51340">
    <property type="entry name" value="MOSC"/>
    <property type="match status" value="1"/>
</dbReference>
<dbReference type="PANTHER" id="PTHR14237">
    <property type="entry name" value="MOLYBDOPTERIN COFACTOR SULFURASE MOSC"/>
    <property type="match status" value="1"/>
</dbReference>
<keyword evidence="4" id="KW-1185">Reference proteome</keyword>
<accession>A0ABD6EFK8</accession>
<dbReference type="Pfam" id="PF03473">
    <property type="entry name" value="MOSC"/>
    <property type="match status" value="1"/>
</dbReference>
<sequence length="339" mass="38316">MKTSNVIVSGGVCAGVLTAFFTLRALKRYLFRSLQPYIPVGVVSELYIYPIKSSRGKEVVSIECGLLGAQSNEVKDRQFLVVREDTKRFLTAVVYPKMVLLEADVHNGILQIQYPGQPSCAVQISDVIKSNNVVTANMYGRSKQDALDCGDEVGKWLKAALGTEENLRLLYYPDERSYERYCEKASDIPVSDLPEKKVRFNDLAPFLVFGSGSVADLRSHFDVNDNINVLSKNFRPNIVVDHCAPFAEDWWMNVRIGEAEFEYMRPCTRCVLITVDPCTGTRNKELQPLKELRRYRRAPGELEKIYKDSPVFGAYLYATKPGKIQIGDVVYAQHKDHPL</sequence>
<proteinExistence type="predicted"/>
<dbReference type="InterPro" id="IPR011037">
    <property type="entry name" value="Pyrv_Knase-like_insert_dom_sf"/>
</dbReference>
<dbReference type="PANTHER" id="PTHR14237:SF19">
    <property type="entry name" value="MITOCHONDRIAL AMIDOXIME REDUCING COMPONENT 1"/>
    <property type="match status" value="1"/>
</dbReference>
<comment type="caution">
    <text evidence="3">The sequence shown here is derived from an EMBL/GenBank/DDBJ whole genome shotgun (WGS) entry which is preliminary data.</text>
</comment>
<keyword evidence="1" id="KW-0812">Transmembrane</keyword>
<evidence type="ECO:0000313" key="4">
    <source>
        <dbReference type="Proteomes" id="UP001608902"/>
    </source>
</evidence>
<dbReference type="InterPro" id="IPR005302">
    <property type="entry name" value="MoCF_Sase_C"/>
</dbReference>
<evidence type="ECO:0000259" key="2">
    <source>
        <dbReference type="PROSITE" id="PS51340"/>
    </source>
</evidence>
<feature type="transmembrane region" description="Helical" evidence="1">
    <location>
        <begin position="6"/>
        <end position="26"/>
    </location>
</feature>
<name>A0ABD6EFK8_9BILA</name>
<keyword evidence="1" id="KW-0472">Membrane</keyword>
<evidence type="ECO:0000256" key="1">
    <source>
        <dbReference type="SAM" id="Phobius"/>
    </source>
</evidence>
<dbReference type="SUPFAM" id="SSF50800">
    <property type="entry name" value="PK beta-barrel domain-like"/>
    <property type="match status" value="1"/>
</dbReference>
<protein>
    <recommendedName>
        <fullName evidence="2">MOSC domain-containing protein</fullName>
    </recommendedName>
</protein>
<dbReference type="EMBL" id="JBGFUD010001332">
    <property type="protein sequence ID" value="MFH4976129.1"/>
    <property type="molecule type" value="Genomic_DNA"/>
</dbReference>
<organism evidence="3 4">
    <name type="scientific">Gnathostoma spinigerum</name>
    <dbReference type="NCBI Taxonomy" id="75299"/>
    <lineage>
        <taxon>Eukaryota</taxon>
        <taxon>Metazoa</taxon>
        <taxon>Ecdysozoa</taxon>
        <taxon>Nematoda</taxon>
        <taxon>Chromadorea</taxon>
        <taxon>Rhabditida</taxon>
        <taxon>Spirurina</taxon>
        <taxon>Gnathostomatomorpha</taxon>
        <taxon>Gnathostomatoidea</taxon>
        <taxon>Gnathostomatidae</taxon>
        <taxon>Gnathostoma</taxon>
    </lineage>
</organism>
<evidence type="ECO:0000313" key="3">
    <source>
        <dbReference type="EMBL" id="MFH4976129.1"/>
    </source>
</evidence>
<gene>
    <name evidence="3" type="ORF">AB6A40_002838</name>
</gene>
<dbReference type="InterPro" id="IPR005303">
    <property type="entry name" value="MOCOS_middle"/>
</dbReference>
<dbReference type="Proteomes" id="UP001608902">
    <property type="component" value="Unassembled WGS sequence"/>
</dbReference>
<dbReference type="Pfam" id="PF03476">
    <property type="entry name" value="MOSC_N"/>
    <property type="match status" value="1"/>
</dbReference>